<comment type="caution">
    <text evidence="3">The sequence shown here is derived from an EMBL/GenBank/DDBJ whole genome shotgun (WGS) entry which is preliminary data.</text>
</comment>
<keyword evidence="4" id="KW-1185">Reference proteome</keyword>
<dbReference type="InterPro" id="IPR013783">
    <property type="entry name" value="Ig-like_fold"/>
</dbReference>
<organism evidence="3 4">
    <name type="scientific">Capnocytophaga bilenii</name>
    <dbReference type="NCBI Taxonomy" id="2819369"/>
    <lineage>
        <taxon>Bacteria</taxon>
        <taxon>Pseudomonadati</taxon>
        <taxon>Bacteroidota</taxon>
        <taxon>Flavobacteriia</taxon>
        <taxon>Flavobacteriales</taxon>
        <taxon>Flavobacteriaceae</taxon>
        <taxon>Capnocytophaga</taxon>
    </lineage>
</organism>
<evidence type="ECO:0000313" key="4">
    <source>
        <dbReference type="Proteomes" id="UP000681610"/>
    </source>
</evidence>
<feature type="domain" description="Fibronectin type-III" evidence="2">
    <location>
        <begin position="238"/>
        <end position="335"/>
    </location>
</feature>
<protein>
    <submittedName>
        <fullName evidence="3">Fibronectin type III domain-containing protein</fullName>
    </submittedName>
</protein>
<evidence type="ECO:0000313" key="3">
    <source>
        <dbReference type="EMBL" id="MBO1884626.1"/>
    </source>
</evidence>
<dbReference type="EMBL" id="JAGDYP010000007">
    <property type="protein sequence ID" value="MBO1884626.1"/>
    <property type="molecule type" value="Genomic_DNA"/>
</dbReference>
<dbReference type="PANTHER" id="PTHR46708:SF2">
    <property type="entry name" value="FIBRONECTIN TYPE-III DOMAIN-CONTAINING PROTEIN"/>
    <property type="match status" value="1"/>
</dbReference>
<dbReference type="CDD" id="cd00063">
    <property type="entry name" value="FN3"/>
    <property type="match status" value="3"/>
</dbReference>
<sequence>MKKVSFKHVAHRLIPLWFEHWQILKLANWLIFLLIFIGCSKSNNDEPEAPATVQTPEHLTDWSPKPKIDVAQPYMAFATGNVSATTLSLTAVGSTATATDVWVDTNNNGVFDEGVDKRITDFTKPITFTATKGLFTVYGKVKELNATGNALTAADVRKNEALTKLNIADNWLEEKALLDLVKSLPTATGTTEVVLHRAEGDGNAVTDAVLIAAKQRGWQTLKIKDNKETPDLPADTKAPKAGAITEATATAFNTLSLKWTAATDDKTATGKLRYQVLYNVKGSSEVKTSEVKENMLALTLTGLTEKTTYIVKVKVMDEAGNTAEYQAKEVTTPAAPEAADKEAPKAGAISEVTATFNTLNLKWTAATDNKTVAGKLRYQVLYNVKGSSEVKTSEVKENMLALTLTGLTEKTTYIVKVKVMDEAGNATDYEAKEVTTAAIPAVPPTPSTIKHIEKLTYDKVKITWFLAQDKETPSAELRYQVFWKVEGTTDEKSSPIQTNIFEYTLTDLKENTSYEVWVKVWNKANLQAQYPPQKFTTDKKPDPYDALDKTNYIELTTDKPIGETIKLSIKTASYDEQKKVWIDLNNNGHWDKDIDVIPQNFSLDKVAYTVKAKTFRVYGKVNDFRCHNADNEISKVVLHNPALEIVYVGGNKLTTLTVPDSQALKVLGIADNPLTSLHIGKEPNLESLNVSSTNLPSLDISPYRNLKEIFVEGTPLTSLDASKNPLLKKVGIARYGGKGLIGTPLENFIKSLPAGKGLIYLSEDQKTPAIVNTLLGKDWKIK</sequence>
<keyword evidence="1" id="KW-0677">Repeat</keyword>
<dbReference type="Gene3D" id="2.60.40.10">
    <property type="entry name" value="Immunoglobulins"/>
    <property type="match status" value="3"/>
</dbReference>
<evidence type="ECO:0000259" key="2">
    <source>
        <dbReference type="PROSITE" id="PS50853"/>
    </source>
</evidence>
<gene>
    <name evidence="3" type="ORF">J4N46_09435</name>
</gene>
<dbReference type="Gene3D" id="3.80.10.10">
    <property type="entry name" value="Ribonuclease Inhibitor"/>
    <property type="match status" value="1"/>
</dbReference>
<reference evidence="3 4" key="1">
    <citation type="submission" date="2021-03" db="EMBL/GenBank/DDBJ databases">
        <title>Isolation and description of Capnocytophaga bilenii sp. nov., a novel Capnocytophaga species, isolated from a gingivitis subject.</title>
        <authorList>
            <person name="Antezack A."/>
            <person name="Monnet-Corti V."/>
            <person name="La Scola B."/>
        </authorList>
    </citation>
    <scope>NUCLEOTIDE SEQUENCE [LARGE SCALE GENOMIC DNA]</scope>
    <source>
        <strain evidence="3 4">Marseille-Q4570</strain>
    </source>
</reference>
<name>A0ABS3PZ70_9FLAO</name>
<dbReference type="InterPro" id="IPR036116">
    <property type="entry name" value="FN3_sf"/>
</dbReference>
<proteinExistence type="predicted"/>
<dbReference type="Proteomes" id="UP000681610">
    <property type="component" value="Unassembled WGS sequence"/>
</dbReference>
<evidence type="ECO:0000256" key="1">
    <source>
        <dbReference type="ARBA" id="ARBA00022737"/>
    </source>
</evidence>
<accession>A0ABS3PZ70</accession>
<dbReference type="RefSeq" id="WP_208059087.1">
    <property type="nucleotide sequence ID" value="NZ_JAGDYP010000007.1"/>
</dbReference>
<dbReference type="PROSITE" id="PS50853">
    <property type="entry name" value="FN3"/>
    <property type="match status" value="3"/>
</dbReference>
<feature type="domain" description="Fibronectin type-III" evidence="2">
    <location>
        <begin position="343"/>
        <end position="439"/>
    </location>
</feature>
<dbReference type="InterPro" id="IPR003961">
    <property type="entry name" value="FN3_dom"/>
</dbReference>
<feature type="domain" description="Fibronectin type-III" evidence="2">
    <location>
        <begin position="445"/>
        <end position="540"/>
    </location>
</feature>
<dbReference type="InterPro" id="IPR050991">
    <property type="entry name" value="ECM_Regulatory_Proteins"/>
</dbReference>
<dbReference type="SUPFAM" id="SSF49265">
    <property type="entry name" value="Fibronectin type III"/>
    <property type="match status" value="2"/>
</dbReference>
<dbReference type="Pfam" id="PF00041">
    <property type="entry name" value="fn3"/>
    <property type="match status" value="2"/>
</dbReference>
<dbReference type="PANTHER" id="PTHR46708">
    <property type="entry name" value="TENASCIN"/>
    <property type="match status" value="1"/>
</dbReference>
<dbReference type="SUPFAM" id="SSF52058">
    <property type="entry name" value="L domain-like"/>
    <property type="match status" value="1"/>
</dbReference>
<dbReference type="SMART" id="SM00060">
    <property type="entry name" value="FN3"/>
    <property type="match status" value="3"/>
</dbReference>
<dbReference type="InterPro" id="IPR032675">
    <property type="entry name" value="LRR_dom_sf"/>
</dbReference>